<dbReference type="GO" id="GO:0016491">
    <property type="term" value="F:oxidoreductase activity"/>
    <property type="evidence" value="ECO:0007669"/>
    <property type="project" value="UniProtKB-KW"/>
</dbReference>
<proteinExistence type="inferred from homology"/>
<dbReference type="SMART" id="SM00822">
    <property type="entry name" value="PKS_KR"/>
    <property type="match status" value="1"/>
</dbReference>
<dbReference type="PROSITE" id="PS00061">
    <property type="entry name" value="ADH_SHORT"/>
    <property type="match status" value="1"/>
</dbReference>
<dbReference type="InterPro" id="IPR051911">
    <property type="entry name" value="SDR_oxidoreductase"/>
</dbReference>
<evidence type="ECO:0000313" key="6">
    <source>
        <dbReference type="Proteomes" id="UP000305198"/>
    </source>
</evidence>
<organism evidence="5 6">
    <name type="scientific">Halopseudomonas bauzanensis</name>
    <dbReference type="NCBI Taxonomy" id="653930"/>
    <lineage>
        <taxon>Bacteria</taxon>
        <taxon>Pseudomonadati</taxon>
        <taxon>Pseudomonadota</taxon>
        <taxon>Gammaproteobacteria</taxon>
        <taxon>Pseudomonadales</taxon>
        <taxon>Pseudomonadaceae</taxon>
        <taxon>Halopseudomonas</taxon>
    </lineage>
</organism>
<name>A0A4V5NM58_9GAMM</name>
<evidence type="ECO:0000313" key="5">
    <source>
        <dbReference type="EMBL" id="TKA89637.1"/>
    </source>
</evidence>
<evidence type="ECO:0000256" key="2">
    <source>
        <dbReference type="ARBA" id="ARBA00023002"/>
    </source>
</evidence>
<dbReference type="CDD" id="cd05374">
    <property type="entry name" value="17beta-HSD-like_SDR_c"/>
    <property type="match status" value="1"/>
</dbReference>
<keyword evidence="2" id="KW-0560">Oxidoreductase</keyword>
<dbReference type="AlphaFoldDB" id="A0A4V5NM58"/>
<comment type="similarity">
    <text evidence="1 3">Belongs to the short-chain dehydrogenases/reductases (SDR) family.</text>
</comment>
<dbReference type="Gene3D" id="3.40.50.720">
    <property type="entry name" value="NAD(P)-binding Rossmann-like Domain"/>
    <property type="match status" value="1"/>
</dbReference>
<sequence>MMRTWLITGANRGLGWHIANAAIAAGDNVIVTGRNLEKITEAFSGYDAKKVVTLALDIAEEDQIRNVVQSAVAIFGKIDILVNNAGYGQLGPFENNSPADIDNQFSTNVFGMFNMCRAVLPIMRKETHGHIFNIASIAGLVGMPGASVYCASKFAVVGFSESLAQEVADFDIKVTVVSPGSFRTDFLDASSAHFGSADIPEYAEFSRKIRDSSERNNHAQQGDPAKLGSVIEQLALDPQAPTHFVVGSDAVQIASDRLNSRKLELEAWRELATSTDTPNQG</sequence>
<dbReference type="PANTHER" id="PTHR43976">
    <property type="entry name" value="SHORT CHAIN DEHYDROGENASE"/>
    <property type="match status" value="1"/>
</dbReference>
<comment type="caution">
    <text evidence="5">The sequence shown here is derived from an EMBL/GenBank/DDBJ whole genome shotgun (WGS) entry which is preliminary data.</text>
</comment>
<evidence type="ECO:0000256" key="1">
    <source>
        <dbReference type="ARBA" id="ARBA00006484"/>
    </source>
</evidence>
<dbReference type="PRINTS" id="PR00081">
    <property type="entry name" value="GDHRDH"/>
</dbReference>
<feature type="domain" description="Ketoreductase" evidence="4">
    <location>
        <begin position="3"/>
        <end position="183"/>
    </location>
</feature>
<dbReference type="PANTHER" id="PTHR43976:SF16">
    <property type="entry name" value="SHORT-CHAIN DEHYDROGENASE_REDUCTASE FAMILY PROTEIN"/>
    <property type="match status" value="1"/>
</dbReference>
<protein>
    <submittedName>
        <fullName evidence="5">SDR family NAD(P)-dependent oxidoreductase</fullName>
    </submittedName>
</protein>
<dbReference type="SUPFAM" id="SSF51735">
    <property type="entry name" value="NAD(P)-binding Rossmann-fold domains"/>
    <property type="match status" value="1"/>
</dbReference>
<evidence type="ECO:0000256" key="3">
    <source>
        <dbReference type="RuleBase" id="RU000363"/>
    </source>
</evidence>
<evidence type="ECO:0000259" key="4">
    <source>
        <dbReference type="SMART" id="SM00822"/>
    </source>
</evidence>
<gene>
    <name evidence="5" type="ORF">FA869_15630</name>
</gene>
<reference evidence="5 6" key="1">
    <citation type="submission" date="2019-04" db="EMBL/GenBank/DDBJ databases">
        <title>Crypto-aerobic microbial life in anoxic (sulfidic) marine sediments.</title>
        <authorList>
            <person name="Bhattacharya S."/>
            <person name="Roy C."/>
            <person name="Mondal N."/>
            <person name="Sarkar J."/>
            <person name="Mandal S."/>
            <person name="Rameez M.J."/>
            <person name="Ghosh W."/>
        </authorList>
    </citation>
    <scope>NUCLEOTIDE SEQUENCE [LARGE SCALE GENOMIC DNA]</scope>
    <source>
        <strain evidence="5 6">SBBB</strain>
    </source>
</reference>
<dbReference type="InterPro" id="IPR002347">
    <property type="entry name" value="SDR_fam"/>
</dbReference>
<dbReference type="EMBL" id="SWAV01000007">
    <property type="protein sequence ID" value="TKA89637.1"/>
    <property type="molecule type" value="Genomic_DNA"/>
</dbReference>
<dbReference type="InterPro" id="IPR020904">
    <property type="entry name" value="Sc_DH/Rdtase_CS"/>
</dbReference>
<accession>A0A4V5NM58</accession>
<dbReference type="Proteomes" id="UP000305198">
    <property type="component" value="Unassembled WGS sequence"/>
</dbReference>
<dbReference type="InterPro" id="IPR057326">
    <property type="entry name" value="KR_dom"/>
</dbReference>
<dbReference type="PRINTS" id="PR00080">
    <property type="entry name" value="SDRFAMILY"/>
</dbReference>
<dbReference type="Pfam" id="PF00106">
    <property type="entry name" value="adh_short"/>
    <property type="match status" value="1"/>
</dbReference>
<dbReference type="InterPro" id="IPR036291">
    <property type="entry name" value="NAD(P)-bd_dom_sf"/>
</dbReference>